<evidence type="ECO:0000256" key="9">
    <source>
        <dbReference type="SAM" id="Phobius"/>
    </source>
</evidence>
<evidence type="ECO:0000256" key="7">
    <source>
        <dbReference type="ARBA" id="ARBA00022989"/>
    </source>
</evidence>
<keyword evidence="5" id="KW-0547">Nucleotide-binding</keyword>
<dbReference type="PANTHER" id="PTHR48007">
    <property type="entry name" value="LEUCINE-RICH REPEAT RECEPTOR-LIKE PROTEIN KINASE PXC1"/>
    <property type="match status" value="1"/>
</dbReference>
<dbReference type="Proteomes" id="UP001293593">
    <property type="component" value="Unassembled WGS sequence"/>
</dbReference>
<comment type="subcellular location">
    <subcellularLocation>
        <location evidence="1">Membrane</location>
    </subcellularLocation>
</comment>
<dbReference type="Gene3D" id="1.10.510.10">
    <property type="entry name" value="Transferase(Phosphotransferase) domain 1"/>
    <property type="match status" value="1"/>
</dbReference>
<dbReference type="Gene3D" id="3.80.10.10">
    <property type="entry name" value="Ribonuclease Inhibitor"/>
    <property type="match status" value="2"/>
</dbReference>
<dbReference type="AlphaFoldDB" id="A0AAE1N5X0"/>
<keyword evidence="12" id="KW-1185">Reference proteome</keyword>
<dbReference type="GO" id="GO:0016020">
    <property type="term" value="C:membrane"/>
    <property type="evidence" value="ECO:0007669"/>
    <property type="project" value="UniProtKB-SubCell"/>
</dbReference>
<evidence type="ECO:0000256" key="8">
    <source>
        <dbReference type="ARBA" id="ARBA00023136"/>
    </source>
</evidence>
<evidence type="ECO:0000256" key="4">
    <source>
        <dbReference type="ARBA" id="ARBA00022737"/>
    </source>
</evidence>
<dbReference type="GO" id="GO:0005524">
    <property type="term" value="F:ATP binding"/>
    <property type="evidence" value="ECO:0007669"/>
    <property type="project" value="UniProtKB-KW"/>
</dbReference>
<dbReference type="InterPro" id="IPR011009">
    <property type="entry name" value="Kinase-like_dom_sf"/>
</dbReference>
<keyword evidence="2" id="KW-0433">Leucine-rich repeat</keyword>
<dbReference type="SUPFAM" id="SSF52058">
    <property type="entry name" value="L domain-like"/>
    <property type="match status" value="1"/>
</dbReference>
<evidence type="ECO:0000256" key="6">
    <source>
        <dbReference type="ARBA" id="ARBA00022840"/>
    </source>
</evidence>
<dbReference type="InterPro" id="IPR001611">
    <property type="entry name" value="Leu-rich_rpt"/>
</dbReference>
<sequence>MALRGTTYYNSCLRVIILMLLFSYGVNVPFSFGSSEPELLLKFRHSLQYENDTAFSTWNMSMSPPCSGDSPNWVGVLCTEEGRISGLILENMRLKGLIDVGALQKLPNLRTLSFNNNNFNITWPELNKLYPLKTFYLSNNKFYGEIPARSFQRMNWLKKVHLANNQFSGEIPTSLATLPRLMELRLEGNKFSGQIPNFLQKSLKSFSVANNQLQGKIPGSLSALPVSSFAGNEALCGTPLSACHSFESPSIITVVLIAIAVGVAVMIIGLLIFLFRWRKRRRMTVSLEIPLSNQIRRTRFREADEVSNHSRTSQVSNHSRRLENIKLCFVRKDTEKFDFHELLRASAEILGNGSYSSSYKAALLNGSMMVVKRFKQMNNVGKEEFQEHMRRIGRLDHPNLLPLLAYYYRKEEKLLVTDYVQNGSLAVRLHGPHDAGKAGLDWPTRLKIVKGITKCLEYLYKELPSLIAPHGHLKSSNVLLTQSNEPLLTDYGLAPVINQDLAQDMMVIYRSPEYTHEGQITKKTDVWSLGVLILEILSGRCADKGEMDLVGWVKCVEPEYWSSEFLDEEMGGTRNSEGEIVKLLRIALCCCEDDVNNRLDLKEVVEKIQEVREREHDDDFYSYASEGETHQSDEINFPFNA</sequence>
<dbReference type="InterPro" id="IPR032675">
    <property type="entry name" value="LRR_dom_sf"/>
</dbReference>
<evidence type="ECO:0000256" key="2">
    <source>
        <dbReference type="ARBA" id="ARBA00022614"/>
    </source>
</evidence>
<evidence type="ECO:0000313" key="12">
    <source>
        <dbReference type="Proteomes" id="UP001293593"/>
    </source>
</evidence>
<dbReference type="Pfam" id="PF13855">
    <property type="entry name" value="LRR_8"/>
    <property type="match status" value="1"/>
</dbReference>
<dbReference type="FunFam" id="3.30.200.20:FF:000307">
    <property type="entry name" value="pollen receptor-like kinase 1"/>
    <property type="match status" value="1"/>
</dbReference>
<organism evidence="11 12">
    <name type="scientific">Acacia crassicarpa</name>
    <name type="common">northern wattle</name>
    <dbReference type="NCBI Taxonomy" id="499986"/>
    <lineage>
        <taxon>Eukaryota</taxon>
        <taxon>Viridiplantae</taxon>
        <taxon>Streptophyta</taxon>
        <taxon>Embryophyta</taxon>
        <taxon>Tracheophyta</taxon>
        <taxon>Spermatophyta</taxon>
        <taxon>Magnoliopsida</taxon>
        <taxon>eudicotyledons</taxon>
        <taxon>Gunneridae</taxon>
        <taxon>Pentapetalae</taxon>
        <taxon>rosids</taxon>
        <taxon>fabids</taxon>
        <taxon>Fabales</taxon>
        <taxon>Fabaceae</taxon>
        <taxon>Caesalpinioideae</taxon>
        <taxon>mimosoid clade</taxon>
        <taxon>Acacieae</taxon>
        <taxon>Acacia</taxon>
    </lineage>
</organism>
<feature type="domain" description="Protein kinase" evidence="10">
    <location>
        <begin position="344"/>
        <end position="621"/>
    </location>
</feature>
<dbReference type="PROSITE" id="PS50011">
    <property type="entry name" value="PROTEIN_KINASE_DOM"/>
    <property type="match status" value="1"/>
</dbReference>
<keyword evidence="7 9" id="KW-1133">Transmembrane helix</keyword>
<evidence type="ECO:0000256" key="5">
    <source>
        <dbReference type="ARBA" id="ARBA00022741"/>
    </source>
</evidence>
<keyword evidence="8 9" id="KW-0472">Membrane</keyword>
<evidence type="ECO:0000259" key="10">
    <source>
        <dbReference type="PROSITE" id="PS50011"/>
    </source>
</evidence>
<dbReference type="PANTHER" id="PTHR48007:SF64">
    <property type="entry name" value="POLLEN RECEPTOR-LIKE KINASE 1"/>
    <property type="match status" value="1"/>
</dbReference>
<dbReference type="InterPro" id="IPR000719">
    <property type="entry name" value="Prot_kinase_dom"/>
</dbReference>
<protein>
    <recommendedName>
        <fullName evidence="10">Protein kinase domain-containing protein</fullName>
    </recommendedName>
</protein>
<feature type="transmembrane region" description="Helical" evidence="9">
    <location>
        <begin position="12"/>
        <end position="32"/>
    </location>
</feature>
<comment type="caution">
    <text evidence="11">The sequence shown here is derived from an EMBL/GenBank/DDBJ whole genome shotgun (WGS) entry which is preliminary data.</text>
</comment>
<keyword evidence="6" id="KW-0067">ATP-binding</keyword>
<accession>A0AAE1N5X0</accession>
<keyword evidence="4" id="KW-0677">Repeat</keyword>
<dbReference type="SUPFAM" id="SSF56112">
    <property type="entry name" value="Protein kinase-like (PK-like)"/>
    <property type="match status" value="1"/>
</dbReference>
<dbReference type="Pfam" id="PF00560">
    <property type="entry name" value="LRR_1"/>
    <property type="match status" value="1"/>
</dbReference>
<dbReference type="Pfam" id="PF00069">
    <property type="entry name" value="Pkinase"/>
    <property type="match status" value="1"/>
</dbReference>
<keyword evidence="3 9" id="KW-0812">Transmembrane</keyword>
<reference evidence="11" key="1">
    <citation type="submission" date="2023-10" db="EMBL/GenBank/DDBJ databases">
        <title>Chromosome-level genome of the transformable northern wattle, Acacia crassicarpa.</title>
        <authorList>
            <person name="Massaro I."/>
            <person name="Sinha N.R."/>
            <person name="Poethig S."/>
            <person name="Leichty A.R."/>
        </authorList>
    </citation>
    <scope>NUCLEOTIDE SEQUENCE</scope>
    <source>
        <strain evidence="11">Acra3RX</strain>
        <tissue evidence="11">Leaf</tissue>
    </source>
</reference>
<dbReference type="Pfam" id="PF08263">
    <property type="entry name" value="LRRNT_2"/>
    <property type="match status" value="1"/>
</dbReference>
<dbReference type="EMBL" id="JAWXYG010000001">
    <property type="protein sequence ID" value="KAK4283958.1"/>
    <property type="molecule type" value="Genomic_DNA"/>
</dbReference>
<dbReference type="InterPro" id="IPR046959">
    <property type="entry name" value="PRK1-6/SRF4-like"/>
</dbReference>
<dbReference type="InterPro" id="IPR013210">
    <property type="entry name" value="LRR_N_plant-typ"/>
</dbReference>
<proteinExistence type="predicted"/>
<evidence type="ECO:0000313" key="11">
    <source>
        <dbReference type="EMBL" id="KAK4283958.1"/>
    </source>
</evidence>
<evidence type="ECO:0000256" key="3">
    <source>
        <dbReference type="ARBA" id="ARBA00022692"/>
    </source>
</evidence>
<dbReference type="Gene3D" id="3.30.200.20">
    <property type="entry name" value="Phosphorylase Kinase, domain 1"/>
    <property type="match status" value="1"/>
</dbReference>
<dbReference type="CDD" id="cd12087">
    <property type="entry name" value="TM_EGFR-like"/>
    <property type="match status" value="1"/>
</dbReference>
<gene>
    <name evidence="11" type="ORF">QN277_000854</name>
</gene>
<dbReference type="GO" id="GO:0004672">
    <property type="term" value="F:protein kinase activity"/>
    <property type="evidence" value="ECO:0007669"/>
    <property type="project" value="InterPro"/>
</dbReference>
<name>A0AAE1N5X0_9FABA</name>
<feature type="transmembrane region" description="Helical" evidence="9">
    <location>
        <begin position="251"/>
        <end position="275"/>
    </location>
</feature>
<evidence type="ECO:0000256" key="1">
    <source>
        <dbReference type="ARBA" id="ARBA00004370"/>
    </source>
</evidence>